<dbReference type="PANTHER" id="PTHR13832:SF827">
    <property type="entry name" value="PROTEIN PHOSPHATASE 1L"/>
    <property type="match status" value="1"/>
</dbReference>
<comment type="caution">
    <text evidence="3">The sequence shown here is derived from an EMBL/GenBank/DDBJ whole genome shotgun (WGS) entry which is preliminary data.</text>
</comment>
<dbReference type="InterPro" id="IPR015655">
    <property type="entry name" value="PP2C"/>
</dbReference>
<dbReference type="InterPro" id="IPR036457">
    <property type="entry name" value="PPM-type-like_dom_sf"/>
</dbReference>
<proteinExistence type="predicted"/>
<dbReference type="EMBL" id="PQAP01000036">
    <property type="protein sequence ID" value="PWB74271.1"/>
    <property type="molecule type" value="Genomic_DNA"/>
</dbReference>
<evidence type="ECO:0000259" key="2">
    <source>
        <dbReference type="PROSITE" id="PS51746"/>
    </source>
</evidence>
<keyword evidence="1" id="KW-1133">Transmembrane helix</keyword>
<keyword evidence="1" id="KW-0472">Membrane</keyword>
<feature type="transmembrane region" description="Helical" evidence="1">
    <location>
        <begin position="308"/>
        <end position="328"/>
    </location>
</feature>
<dbReference type="GO" id="GO:0004722">
    <property type="term" value="F:protein serine/threonine phosphatase activity"/>
    <property type="evidence" value="ECO:0007669"/>
    <property type="project" value="InterPro"/>
</dbReference>
<sequence length="331" mass="36295">MPLKVKAVGRSDRGLVRQGNEDFLHLDPANLLFLVCDGMGGHQAGEVASMTAAETIGRIFSRFSAEIQRDPALKPERTIPERGDLLIRAVRLANRAIQARAKENTDLSGMGTTIVAVALEADIMSIAHVGDSRIYRLNERSLEPLTTDHSWITEVQNTQNISREEASSFIGKNIITRALGVRPTVDIDYRVVKLQAGETYVMCTDGLCGFADDDEIFRVADQYRTNLNQLVENLIQMANDRGGSDNVTVAALQILECSPSPLPELEPITLVSEPPSSVPAEDLWVEKMAQTSEIEPEPQAAPAKPNRLMLLGLLVVFALIAVLVVYLARPR</sequence>
<reference evidence="3 4" key="1">
    <citation type="journal article" date="2018" name="ISME J.">
        <title>A methanotrophic archaeon couples anaerobic oxidation of methane to Fe(III) reduction.</title>
        <authorList>
            <person name="Cai C."/>
            <person name="Leu A.O."/>
            <person name="Xie G.J."/>
            <person name="Guo J."/>
            <person name="Feng Y."/>
            <person name="Zhao J.X."/>
            <person name="Tyson G.W."/>
            <person name="Yuan Z."/>
            <person name="Hu S."/>
        </authorList>
    </citation>
    <scope>NUCLEOTIDE SEQUENCE [LARGE SCALE GENOMIC DNA]</scope>
    <source>
        <strain evidence="3">FeB_12</strain>
    </source>
</reference>
<organism evidence="3 4">
    <name type="scientific">candidate division GN15 bacterium</name>
    <dbReference type="NCBI Taxonomy" id="2072418"/>
    <lineage>
        <taxon>Bacteria</taxon>
        <taxon>candidate division GN15</taxon>
    </lineage>
</organism>
<evidence type="ECO:0000256" key="1">
    <source>
        <dbReference type="SAM" id="Phobius"/>
    </source>
</evidence>
<accession>A0A855X9A1</accession>
<protein>
    <recommendedName>
        <fullName evidence="2">PPM-type phosphatase domain-containing protein</fullName>
    </recommendedName>
</protein>
<keyword evidence="1" id="KW-0812">Transmembrane</keyword>
<dbReference type="Gene3D" id="3.60.40.10">
    <property type="entry name" value="PPM-type phosphatase domain"/>
    <property type="match status" value="1"/>
</dbReference>
<evidence type="ECO:0000313" key="3">
    <source>
        <dbReference type="EMBL" id="PWB74271.1"/>
    </source>
</evidence>
<dbReference type="Proteomes" id="UP000250918">
    <property type="component" value="Unassembled WGS sequence"/>
</dbReference>
<feature type="domain" description="PPM-type phosphatase" evidence="2">
    <location>
        <begin position="6"/>
        <end position="254"/>
    </location>
</feature>
<gene>
    <name evidence="3" type="ORF">C3F09_04140</name>
</gene>
<dbReference type="CDD" id="cd00143">
    <property type="entry name" value="PP2Cc"/>
    <property type="match status" value="1"/>
</dbReference>
<dbReference type="PANTHER" id="PTHR13832">
    <property type="entry name" value="PROTEIN PHOSPHATASE 2C"/>
    <property type="match status" value="1"/>
</dbReference>
<dbReference type="SMART" id="SM00332">
    <property type="entry name" value="PP2Cc"/>
    <property type="match status" value="1"/>
</dbReference>
<dbReference type="SUPFAM" id="SSF81606">
    <property type="entry name" value="PP2C-like"/>
    <property type="match status" value="1"/>
</dbReference>
<evidence type="ECO:0000313" key="4">
    <source>
        <dbReference type="Proteomes" id="UP000250918"/>
    </source>
</evidence>
<dbReference type="Pfam" id="PF13672">
    <property type="entry name" value="PP2C_2"/>
    <property type="match status" value="1"/>
</dbReference>
<dbReference type="PROSITE" id="PS51746">
    <property type="entry name" value="PPM_2"/>
    <property type="match status" value="1"/>
</dbReference>
<name>A0A855X9A1_9BACT</name>
<dbReference type="AlphaFoldDB" id="A0A855X9A1"/>
<dbReference type="InterPro" id="IPR001932">
    <property type="entry name" value="PPM-type_phosphatase-like_dom"/>
</dbReference>
<dbReference type="SMART" id="SM00331">
    <property type="entry name" value="PP2C_SIG"/>
    <property type="match status" value="1"/>
</dbReference>